<dbReference type="InterPro" id="IPR036138">
    <property type="entry name" value="PBP_dimer_sf"/>
</dbReference>
<keyword evidence="5 14" id="KW-0121">Carboxypeptidase</keyword>
<keyword evidence="18" id="KW-1185">Reference proteome</keyword>
<sequence length="654" mass="73039">MPPKRQIIRDHTAEANLVARRTVVSIVFVCVLMSVIIINLYQLQVLQYEDYQTRSNGNRIKVVPVAPNRGLIYDRNGEILAENKPVFSLEITPEDVDDLDATIEHLSALMSLTDSEVKEFKSNIRRQRRFKPVSIRQQLSHDEVALFSAKQHQFPGVSIEARLSRYYPFKDSLTHMLGYVAKINKKELVRLDEDDQLANYAATHDMGKQGVEKFHEETLHGKVGYQQVEVNNQGRVIRVLSFEPPLPGRDIVLNIDIDLQKKAQEVLAGRRGSVVITDPNDGGVLALYSSPSYDPNLFVHGISQKEYNKLLASKDSPLLNRATQGRYPPASTIKPFLALVGLEEGVIDETTEINDRGTYRLKNVDHVWRDWKKYGHGTVNVTKSIEVSCDIFYYDLAYKLGIDRISESMQLFGFGRHTGVDLLEESGANMPSRGWKRARFNEPWYIGDTIPVGIGQSYWNATPLQLAQALNFLINKGQRHTPRLIKGYMIEGAIDVLPVEMQSPIPIIDEHNWDIVLDALYGTVNRSHGTARGAFKDTDYVSAGKTGTAQLFSVAQDAEYDEENVSARLKDNAMYIGYAPYVDPEISISVVIENAGGGSSNAAPAARIVMDYYFSKVKPKGIALKTQKNDSDSISQARVSANTAAIITTETSGG</sequence>
<dbReference type="InterPro" id="IPR017790">
    <property type="entry name" value="Penicillin-binding_protein_2"/>
</dbReference>
<feature type="active site" description="Acyl-ester intermediate" evidence="14">
    <location>
        <position position="331"/>
    </location>
</feature>
<feature type="binding site" evidence="14">
    <location>
        <position position="376"/>
    </location>
    <ligand>
        <name>Zn(2+)</name>
        <dbReference type="ChEBI" id="CHEBI:29105"/>
    </ligand>
</feature>
<dbReference type="SUPFAM" id="SSF56601">
    <property type="entry name" value="beta-lactamase/transpeptidase-like"/>
    <property type="match status" value="1"/>
</dbReference>
<dbReference type="Pfam" id="PF00905">
    <property type="entry name" value="Transpeptidase"/>
    <property type="match status" value="1"/>
</dbReference>
<dbReference type="GO" id="GO:0008270">
    <property type="term" value="F:zinc ion binding"/>
    <property type="evidence" value="ECO:0007669"/>
    <property type="project" value="UniProtKB-UniRule"/>
</dbReference>
<gene>
    <name evidence="14 17" type="primary">mrdA</name>
    <name evidence="17" type="ORF">GPAL_1410</name>
</gene>
<proteinExistence type="inferred from homology"/>
<dbReference type="HAMAP" id="MF_02081">
    <property type="entry name" value="MrdA_transpept"/>
    <property type="match status" value="1"/>
</dbReference>
<evidence type="ECO:0000256" key="2">
    <source>
        <dbReference type="ARBA" id="ARBA00004236"/>
    </source>
</evidence>
<dbReference type="EC" id="3.4.16.4" evidence="14"/>
<evidence type="ECO:0000256" key="11">
    <source>
        <dbReference type="ARBA" id="ARBA00022989"/>
    </source>
</evidence>
<feature type="domain" description="Penicillin-binding protein transpeptidase" evidence="15">
    <location>
        <begin position="272"/>
        <end position="610"/>
    </location>
</feature>
<keyword evidence="12 14" id="KW-0472">Membrane</keyword>
<keyword evidence="14" id="KW-0862">Zinc</keyword>
<dbReference type="OrthoDB" id="9766847at2"/>
<comment type="similarity">
    <text evidence="14">Belongs to the transpeptidase family. MrdA subfamily.</text>
</comment>
<dbReference type="Proteomes" id="UP000006251">
    <property type="component" value="Unassembled WGS sequence"/>
</dbReference>
<comment type="function">
    <text evidence="14">Catalyzes cross-linking of the peptidoglycan cell wall.</text>
</comment>
<keyword evidence="3 14" id="KW-1003">Cell membrane</keyword>
<evidence type="ECO:0000256" key="1">
    <source>
        <dbReference type="ARBA" id="ARBA00004167"/>
    </source>
</evidence>
<keyword evidence="8 14" id="KW-0378">Hydrolase</keyword>
<feature type="transmembrane region" description="Helical" evidence="14">
    <location>
        <begin position="21"/>
        <end position="41"/>
    </location>
</feature>
<keyword evidence="13 14" id="KW-0961">Cell wall biogenesis/degradation</keyword>
<evidence type="ECO:0000256" key="14">
    <source>
        <dbReference type="HAMAP-Rule" id="MF_02081"/>
    </source>
</evidence>
<dbReference type="GO" id="GO:0008360">
    <property type="term" value="P:regulation of cell shape"/>
    <property type="evidence" value="ECO:0007669"/>
    <property type="project" value="UniProtKB-KW"/>
</dbReference>
<dbReference type="GO" id="GO:0005886">
    <property type="term" value="C:plasma membrane"/>
    <property type="evidence" value="ECO:0007669"/>
    <property type="project" value="UniProtKB-SubCell"/>
</dbReference>
<evidence type="ECO:0000256" key="3">
    <source>
        <dbReference type="ARBA" id="ARBA00022475"/>
    </source>
</evidence>
<dbReference type="Pfam" id="PF03717">
    <property type="entry name" value="PBP_dimer"/>
    <property type="match status" value="1"/>
</dbReference>
<comment type="pathway">
    <text evidence="14">Cell wall biogenesis; peptidoglycan biosynthesis.</text>
</comment>
<dbReference type="NCBIfam" id="TIGR03423">
    <property type="entry name" value="pbp2_mrdA"/>
    <property type="match status" value="1"/>
</dbReference>
<dbReference type="AlphaFoldDB" id="K6ZD86"/>
<dbReference type="InterPro" id="IPR012338">
    <property type="entry name" value="Beta-lactam/transpept-like"/>
</dbReference>
<evidence type="ECO:0000256" key="6">
    <source>
        <dbReference type="ARBA" id="ARBA00022670"/>
    </source>
</evidence>
<dbReference type="InterPro" id="IPR001460">
    <property type="entry name" value="PCN-bd_Tpept"/>
</dbReference>
<comment type="subcellular location">
    <subcellularLocation>
        <location evidence="14">Cell inner membrane</location>
        <topology evidence="14">Single-pass membrane protein</topology>
    </subcellularLocation>
    <subcellularLocation>
        <location evidence="2">Cell membrane</location>
    </subcellularLocation>
    <subcellularLocation>
        <location evidence="1">Membrane</location>
        <topology evidence="1">Single-pass membrane protein</topology>
    </subcellularLocation>
</comment>
<accession>K6ZD86</accession>
<dbReference type="STRING" id="1121922.GCA_000428905_00717"/>
<feature type="binding site" evidence="14">
    <location>
        <position position="355"/>
    </location>
    <ligand>
        <name>Zn(2+)</name>
        <dbReference type="ChEBI" id="CHEBI:29105"/>
    </ligand>
</feature>
<dbReference type="Gene3D" id="3.40.710.10">
    <property type="entry name" value="DD-peptidase/beta-lactamase superfamily"/>
    <property type="match status" value="1"/>
</dbReference>
<protein>
    <recommendedName>
        <fullName evidence="14">Peptidoglycan D,D-transpeptidase MrdA</fullName>
        <ecNumber evidence="14">3.4.16.4</ecNumber>
    </recommendedName>
    <alternativeName>
        <fullName evidence="14">Penicillin-binding protein 2</fullName>
        <shortName evidence="14">PBP-2</shortName>
    </alternativeName>
</protein>
<dbReference type="UniPathway" id="UPA00219"/>
<evidence type="ECO:0000256" key="9">
    <source>
        <dbReference type="ARBA" id="ARBA00022960"/>
    </source>
</evidence>
<keyword evidence="10 14" id="KW-0573">Peptidoglycan synthesis</keyword>
<evidence type="ECO:0000313" key="18">
    <source>
        <dbReference type="Proteomes" id="UP000006251"/>
    </source>
</evidence>
<evidence type="ECO:0000256" key="13">
    <source>
        <dbReference type="ARBA" id="ARBA00023316"/>
    </source>
</evidence>
<dbReference type="GO" id="GO:0071972">
    <property type="term" value="F:peptidoglycan L,D-transpeptidase activity"/>
    <property type="evidence" value="ECO:0007669"/>
    <property type="project" value="TreeGrafter"/>
</dbReference>
<dbReference type="GO" id="GO:0009002">
    <property type="term" value="F:serine-type D-Ala-D-Ala carboxypeptidase activity"/>
    <property type="evidence" value="ECO:0007669"/>
    <property type="project" value="UniProtKB-UniRule"/>
</dbReference>
<feature type="domain" description="Penicillin-binding protein dimerisation" evidence="16">
    <location>
        <begin position="65"/>
        <end position="240"/>
    </location>
</feature>
<dbReference type="GO" id="GO:0008658">
    <property type="term" value="F:penicillin binding"/>
    <property type="evidence" value="ECO:0007669"/>
    <property type="project" value="UniProtKB-UniRule"/>
</dbReference>
<evidence type="ECO:0000256" key="12">
    <source>
        <dbReference type="ARBA" id="ARBA00023136"/>
    </source>
</evidence>
<evidence type="ECO:0000256" key="7">
    <source>
        <dbReference type="ARBA" id="ARBA00022692"/>
    </source>
</evidence>
<evidence type="ECO:0000256" key="5">
    <source>
        <dbReference type="ARBA" id="ARBA00022645"/>
    </source>
</evidence>
<comment type="cofactor">
    <cofactor evidence="14">
        <name>Zn(2+)</name>
        <dbReference type="ChEBI" id="CHEBI:29105"/>
    </cofactor>
    <text evidence="14">Binds one Zn(2+) ion per subunit.</text>
</comment>
<dbReference type="RefSeq" id="WP_006010336.1">
    <property type="nucleotide sequence ID" value="NZ_BAEQ01000023.1"/>
</dbReference>
<evidence type="ECO:0000256" key="10">
    <source>
        <dbReference type="ARBA" id="ARBA00022984"/>
    </source>
</evidence>
<comment type="caution">
    <text evidence="17">The sequence shown here is derived from an EMBL/GenBank/DDBJ whole genome shotgun (WGS) entry which is preliminary data.</text>
</comment>
<dbReference type="GO" id="GO:0071555">
    <property type="term" value="P:cell wall organization"/>
    <property type="evidence" value="ECO:0007669"/>
    <property type="project" value="UniProtKB-KW"/>
</dbReference>
<dbReference type="SUPFAM" id="SSF56519">
    <property type="entry name" value="Penicillin binding protein dimerisation domain"/>
    <property type="match status" value="1"/>
</dbReference>
<keyword evidence="4 14" id="KW-0997">Cell inner membrane</keyword>
<dbReference type="InterPro" id="IPR050515">
    <property type="entry name" value="Beta-lactam/transpept"/>
</dbReference>
<dbReference type="GO" id="GO:0006508">
    <property type="term" value="P:proteolysis"/>
    <property type="evidence" value="ECO:0007669"/>
    <property type="project" value="UniProtKB-KW"/>
</dbReference>
<dbReference type="GO" id="GO:0009252">
    <property type="term" value="P:peptidoglycan biosynthetic process"/>
    <property type="evidence" value="ECO:0007669"/>
    <property type="project" value="UniProtKB-UniRule"/>
</dbReference>
<comment type="catalytic activity">
    <reaction evidence="14">
        <text>Preferential cleavage: (Ac)2-L-Lys-D-Ala-|-D-Ala. Also transpeptidation of peptidyl-alanyl moieties that are N-acyl substituents of D-alanine.</text>
        <dbReference type="EC" id="3.4.16.4"/>
    </reaction>
</comment>
<evidence type="ECO:0000256" key="4">
    <source>
        <dbReference type="ARBA" id="ARBA00022519"/>
    </source>
</evidence>
<organism evidence="17 18">
    <name type="scientific">Brumicola pallidula DSM 14239 = ACAM 615</name>
    <dbReference type="NCBI Taxonomy" id="1121922"/>
    <lineage>
        <taxon>Bacteria</taxon>
        <taxon>Pseudomonadati</taxon>
        <taxon>Pseudomonadota</taxon>
        <taxon>Gammaproteobacteria</taxon>
        <taxon>Alteromonadales</taxon>
        <taxon>Alteromonadaceae</taxon>
        <taxon>Brumicola</taxon>
    </lineage>
</organism>
<dbReference type="InterPro" id="IPR005311">
    <property type="entry name" value="PBP_dimer"/>
</dbReference>
<keyword evidence="6 14" id="KW-0645">Protease</keyword>
<evidence type="ECO:0000259" key="16">
    <source>
        <dbReference type="Pfam" id="PF03717"/>
    </source>
</evidence>
<feature type="binding site" evidence="14">
    <location>
        <position position="370"/>
    </location>
    <ligand>
        <name>Zn(2+)</name>
        <dbReference type="ChEBI" id="CHEBI:29105"/>
    </ligand>
</feature>
<dbReference type="PANTHER" id="PTHR30627">
    <property type="entry name" value="PEPTIDOGLYCAN D,D-TRANSPEPTIDASE"/>
    <property type="match status" value="1"/>
</dbReference>
<keyword evidence="11 14" id="KW-1133">Transmembrane helix</keyword>
<evidence type="ECO:0000313" key="17">
    <source>
        <dbReference type="EMBL" id="GAC28282.1"/>
    </source>
</evidence>
<feature type="binding site" evidence="14">
    <location>
        <position position="389"/>
    </location>
    <ligand>
        <name>Zn(2+)</name>
        <dbReference type="ChEBI" id="CHEBI:29105"/>
    </ligand>
</feature>
<evidence type="ECO:0000259" key="15">
    <source>
        <dbReference type="Pfam" id="PF00905"/>
    </source>
</evidence>
<evidence type="ECO:0000256" key="8">
    <source>
        <dbReference type="ARBA" id="ARBA00022801"/>
    </source>
</evidence>
<dbReference type="PANTHER" id="PTHR30627:SF2">
    <property type="entry name" value="PEPTIDOGLYCAN D,D-TRANSPEPTIDASE MRDA"/>
    <property type="match status" value="1"/>
</dbReference>
<dbReference type="EMBL" id="BAEQ01000023">
    <property type="protein sequence ID" value="GAC28282.1"/>
    <property type="molecule type" value="Genomic_DNA"/>
</dbReference>
<keyword evidence="14" id="KW-0479">Metal-binding</keyword>
<reference evidence="18" key="1">
    <citation type="journal article" date="2014" name="Environ. Microbiol.">
        <title>Comparative genomics of the marine bacterial genus Glaciecola reveals the high degree of genomic diversity and genomic characteristic for cold adaptation.</title>
        <authorList>
            <person name="Qin Q.L."/>
            <person name="Xie B.B."/>
            <person name="Yu Y."/>
            <person name="Shu Y.L."/>
            <person name="Rong J.C."/>
            <person name="Zhang Y.J."/>
            <person name="Zhao D.L."/>
            <person name="Chen X.L."/>
            <person name="Zhang X.Y."/>
            <person name="Chen B."/>
            <person name="Zhou B.C."/>
            <person name="Zhang Y.Z."/>
        </authorList>
    </citation>
    <scope>NUCLEOTIDE SEQUENCE [LARGE SCALE GENOMIC DNA]</scope>
    <source>
        <strain evidence="18">ACAM 615</strain>
    </source>
</reference>
<keyword evidence="9 14" id="KW-0133">Cell shape</keyword>
<dbReference type="Gene3D" id="3.90.1310.10">
    <property type="entry name" value="Penicillin-binding protein 2a (Domain 2)"/>
    <property type="match status" value="1"/>
</dbReference>
<keyword evidence="7 14" id="KW-0812">Transmembrane</keyword>
<name>K6ZD86_9ALTE</name>
<dbReference type="Gene3D" id="3.30.1390.30">
    <property type="entry name" value="Penicillin-binding protein 2a, domain 3"/>
    <property type="match status" value="1"/>
</dbReference>